<evidence type="ECO:0000313" key="2">
    <source>
        <dbReference type="Proteomes" id="UP000176547"/>
    </source>
</evidence>
<sequence>MSYVGQRNPAKALELARVIVENDKWGQIRTVIGTEVAKRVPLQSMTRVHLEAAVRSIVVTSSSEEEVHRRLKAELSYHDEICLHTSVPTDETGREARELVRGLGGLVMKNGAMASVMLRDNNGEVIMM</sequence>
<dbReference type="AlphaFoldDB" id="A0A1F5NFW1"/>
<gene>
    <name evidence="1" type="ORF">A3K06_02075</name>
</gene>
<accession>A0A1F5NFW1</accession>
<proteinExistence type="predicted"/>
<organism evidence="1 2">
    <name type="scientific">Candidatus Doudnabacteria bacterium RIFCSPHIGHO2_01_52_17</name>
    <dbReference type="NCBI Taxonomy" id="1817820"/>
    <lineage>
        <taxon>Bacteria</taxon>
        <taxon>Candidatus Doudnaibacteriota</taxon>
    </lineage>
</organism>
<name>A0A1F5NFW1_9BACT</name>
<evidence type="ECO:0000313" key="1">
    <source>
        <dbReference type="EMBL" id="OGE76537.1"/>
    </source>
</evidence>
<dbReference type="Proteomes" id="UP000176547">
    <property type="component" value="Unassembled WGS sequence"/>
</dbReference>
<comment type="caution">
    <text evidence="1">The sequence shown here is derived from an EMBL/GenBank/DDBJ whole genome shotgun (WGS) entry which is preliminary data.</text>
</comment>
<dbReference type="EMBL" id="MFEG01000004">
    <property type="protein sequence ID" value="OGE76537.1"/>
    <property type="molecule type" value="Genomic_DNA"/>
</dbReference>
<reference evidence="1 2" key="1">
    <citation type="journal article" date="2016" name="Nat. Commun.">
        <title>Thousands of microbial genomes shed light on interconnected biogeochemical processes in an aquifer system.</title>
        <authorList>
            <person name="Anantharaman K."/>
            <person name="Brown C.T."/>
            <person name="Hug L.A."/>
            <person name="Sharon I."/>
            <person name="Castelle C.J."/>
            <person name="Probst A.J."/>
            <person name="Thomas B.C."/>
            <person name="Singh A."/>
            <person name="Wilkins M.J."/>
            <person name="Karaoz U."/>
            <person name="Brodie E.L."/>
            <person name="Williams K.H."/>
            <person name="Hubbard S.S."/>
            <person name="Banfield J.F."/>
        </authorList>
    </citation>
    <scope>NUCLEOTIDE SEQUENCE [LARGE SCALE GENOMIC DNA]</scope>
</reference>
<protein>
    <submittedName>
        <fullName evidence="1">Uncharacterized protein</fullName>
    </submittedName>
</protein>